<dbReference type="AlphaFoldDB" id="A0A1T5C0M7"/>
<keyword evidence="1" id="KW-0472">Membrane</keyword>
<feature type="transmembrane region" description="Helical" evidence="1">
    <location>
        <begin position="27"/>
        <end position="51"/>
    </location>
</feature>
<dbReference type="RefSeq" id="WP_079641747.1">
    <property type="nucleotide sequence ID" value="NZ_FUZF01000003.1"/>
</dbReference>
<evidence type="ECO:0000313" key="3">
    <source>
        <dbReference type="Proteomes" id="UP000190150"/>
    </source>
</evidence>
<protein>
    <recommendedName>
        <fullName evidence="4">Membrane domain of glycerophosphoryl diester phosphodiesterase</fullName>
    </recommendedName>
</protein>
<keyword evidence="1" id="KW-0812">Transmembrane</keyword>
<feature type="transmembrane region" description="Helical" evidence="1">
    <location>
        <begin position="223"/>
        <end position="244"/>
    </location>
</feature>
<dbReference type="OrthoDB" id="752539at2"/>
<evidence type="ECO:0008006" key="4">
    <source>
        <dbReference type="Google" id="ProtNLM"/>
    </source>
</evidence>
<keyword evidence="1" id="KW-1133">Transmembrane helix</keyword>
<sequence>MLEFLKESTFKANDVFFRALNILRKHYISVAGLCFLLFVTNNLSTFLAMYLSDITGSAVKVLLLLVFVVLFFGLQLILIKRAILLANNVEHAELMTYVPSVKQFFNFLLGLITYSILTSLIYLGCSIVCMPLLYMNVDMDTILWEINPLLTGIVMMLVLIRISFFPFFILEKNYNVFRAGRLSVAFTKGNVVNLLILMLVLASAYILQLTFEYFEYPLLAKISSLLNTFIIIPSVSLVMAVAYVDMMKEYKGSDDPELLKNII</sequence>
<feature type="transmembrane region" description="Helical" evidence="1">
    <location>
        <begin position="104"/>
        <end position="134"/>
    </location>
</feature>
<reference evidence="3" key="1">
    <citation type="submission" date="2017-02" db="EMBL/GenBank/DDBJ databases">
        <authorList>
            <person name="Varghese N."/>
            <person name="Submissions S."/>
        </authorList>
    </citation>
    <scope>NUCLEOTIDE SEQUENCE [LARGE SCALE GENOMIC DNA]</scope>
    <source>
        <strain evidence="3">DSM 24091</strain>
    </source>
</reference>
<evidence type="ECO:0000313" key="2">
    <source>
        <dbReference type="EMBL" id="SKB52700.1"/>
    </source>
</evidence>
<gene>
    <name evidence="2" type="ORF">SAMN05660841_00974</name>
</gene>
<feature type="transmembrane region" description="Helical" evidence="1">
    <location>
        <begin position="57"/>
        <end position="79"/>
    </location>
</feature>
<dbReference type="EMBL" id="FUZF01000003">
    <property type="protein sequence ID" value="SKB52700.1"/>
    <property type="molecule type" value="Genomic_DNA"/>
</dbReference>
<name>A0A1T5C0M7_9SPHI</name>
<accession>A0A1T5C0M7</accession>
<feature type="transmembrane region" description="Helical" evidence="1">
    <location>
        <begin position="146"/>
        <end position="170"/>
    </location>
</feature>
<proteinExistence type="predicted"/>
<dbReference type="Proteomes" id="UP000190150">
    <property type="component" value="Unassembled WGS sequence"/>
</dbReference>
<keyword evidence="3" id="KW-1185">Reference proteome</keyword>
<evidence type="ECO:0000256" key="1">
    <source>
        <dbReference type="SAM" id="Phobius"/>
    </source>
</evidence>
<organism evidence="2 3">
    <name type="scientific">Sphingobacterium nematocida</name>
    <dbReference type="NCBI Taxonomy" id="1513896"/>
    <lineage>
        <taxon>Bacteria</taxon>
        <taxon>Pseudomonadati</taxon>
        <taxon>Bacteroidota</taxon>
        <taxon>Sphingobacteriia</taxon>
        <taxon>Sphingobacteriales</taxon>
        <taxon>Sphingobacteriaceae</taxon>
        <taxon>Sphingobacterium</taxon>
    </lineage>
</organism>
<feature type="transmembrane region" description="Helical" evidence="1">
    <location>
        <begin position="191"/>
        <end position="211"/>
    </location>
</feature>
<dbReference type="STRING" id="1513896.SAMN05660841_00974"/>